<dbReference type="AlphaFoldDB" id="D5SW30"/>
<organism evidence="1 2">
    <name type="scientific">Planctopirus limnophila (strain ATCC 43296 / DSM 3776 / IFAM 1008 / Mu 290)</name>
    <name type="common">Planctomyces limnophilus</name>
    <dbReference type="NCBI Taxonomy" id="521674"/>
    <lineage>
        <taxon>Bacteria</taxon>
        <taxon>Pseudomonadati</taxon>
        <taxon>Planctomycetota</taxon>
        <taxon>Planctomycetia</taxon>
        <taxon>Planctomycetales</taxon>
        <taxon>Planctomycetaceae</taxon>
        <taxon>Planctopirus</taxon>
    </lineage>
</organism>
<reference evidence="1 2" key="1">
    <citation type="journal article" date="2010" name="Stand. Genomic Sci.">
        <title>Complete genome sequence of Planctomyces limnophilus type strain (Mu 290).</title>
        <authorList>
            <person name="Labutti K."/>
            <person name="Sikorski J."/>
            <person name="Schneider S."/>
            <person name="Nolan M."/>
            <person name="Lucas S."/>
            <person name="Glavina Del Rio T."/>
            <person name="Tice H."/>
            <person name="Cheng J.F."/>
            <person name="Goodwin L."/>
            <person name="Pitluck S."/>
            <person name="Liolios K."/>
            <person name="Ivanova N."/>
            <person name="Mavromatis K."/>
            <person name="Mikhailova N."/>
            <person name="Pati A."/>
            <person name="Chen A."/>
            <person name="Palaniappan K."/>
            <person name="Land M."/>
            <person name="Hauser L."/>
            <person name="Chang Y.J."/>
            <person name="Jeffries C.D."/>
            <person name="Tindall B.J."/>
            <person name="Rohde M."/>
            <person name="Goker M."/>
            <person name="Woyke T."/>
            <person name="Bristow J."/>
            <person name="Eisen J.A."/>
            <person name="Markowitz V."/>
            <person name="Hugenholtz P."/>
            <person name="Kyrpides N.C."/>
            <person name="Klenk H.P."/>
            <person name="Lapidus A."/>
        </authorList>
    </citation>
    <scope>NUCLEOTIDE SEQUENCE [LARGE SCALE GENOMIC DNA]</scope>
    <source>
        <strain evidence="2">ATCC 43296 / DSM 3776 / IFAM 1008 / Mu 290</strain>
    </source>
</reference>
<dbReference type="InterPro" id="IPR014710">
    <property type="entry name" value="RmlC-like_jellyroll"/>
</dbReference>
<protein>
    <submittedName>
        <fullName evidence="1">Phosphomannose isomerase-like protein</fullName>
    </submittedName>
</protein>
<dbReference type="KEGG" id="plm:Plim_1482"/>
<keyword evidence="2" id="KW-1185">Reference proteome</keyword>
<dbReference type="eggNOG" id="COG1482">
    <property type="taxonomic scope" value="Bacteria"/>
</dbReference>
<dbReference type="Gene3D" id="2.60.120.10">
    <property type="entry name" value="Jelly Rolls"/>
    <property type="match status" value="2"/>
</dbReference>
<keyword evidence="1" id="KW-0413">Isomerase</keyword>
<dbReference type="GO" id="GO:0016853">
    <property type="term" value="F:isomerase activity"/>
    <property type="evidence" value="ECO:0007669"/>
    <property type="project" value="UniProtKB-KW"/>
</dbReference>
<evidence type="ECO:0000313" key="2">
    <source>
        <dbReference type="Proteomes" id="UP000002220"/>
    </source>
</evidence>
<dbReference type="EMBL" id="CP001744">
    <property type="protein sequence ID" value="ADG67315.1"/>
    <property type="molecule type" value="Genomic_DNA"/>
</dbReference>
<dbReference type="HOGENOM" id="CLU_539519_0_0_0"/>
<accession>D5SW30</accession>
<gene>
    <name evidence="1" type="ordered locus">Plim_1482</name>
</gene>
<dbReference type="STRING" id="521674.Plim_1482"/>
<name>D5SW30_PLAL2</name>
<evidence type="ECO:0000313" key="1">
    <source>
        <dbReference type="EMBL" id="ADG67315.1"/>
    </source>
</evidence>
<sequence>MLFVIMALQVPTAKVAYAVQVTIEKNRTVTRHRCVQFNMFGNQLAIMVNSMETEIETSQFLTVDDRLGRLIPLESSELTGSGETLSGLMGSIRPLAFEPELVPKVWGGCKLLEHAARKQKTSDYSSLVNGNEICRIGESWEISGVEGKSSRLKMVGQHPSESGQQEIWTLQQLWQKFGASLAGSSFATEQSDEQPPEFPWLVKHLECNDWLSLQVHPAVIPGCNSGGLPEKEQLRLFNPDSANNKETSESPTESLDEVRGKNGKFEFWLVVETAIDSEIIVGPVREDQREELAQQVEAGAREHELLEAGLLTRLPVEAGQWAILPPGSVHTVRGVTILEVQTPVDVTYRIDDYGRRGSDGELRTLHPREAARAIRSGTGLPQVSHSLLWESHSISHVDQTTQHEPSSRLIRHITAPHDPFQIRFRKIGNDLQFLNLEEMTVLCVIDGELELIWEHGTELLAPRDVRLLPVDLREVSLRSKGASVSILLLTSSSSLGCNSPASVPR</sequence>
<dbReference type="Proteomes" id="UP000002220">
    <property type="component" value="Chromosome"/>
</dbReference>
<dbReference type="SUPFAM" id="SSF51182">
    <property type="entry name" value="RmlC-like cupins"/>
    <property type="match status" value="1"/>
</dbReference>
<proteinExistence type="predicted"/>
<dbReference type="InterPro" id="IPR011051">
    <property type="entry name" value="RmlC_Cupin_sf"/>
</dbReference>